<keyword evidence="6" id="KW-0378">Hydrolase</keyword>
<proteinExistence type="inferred from homology"/>
<dbReference type="Pfam" id="PF01420">
    <property type="entry name" value="Methylase_S"/>
    <property type="match status" value="1"/>
</dbReference>
<dbReference type="GO" id="GO:0004519">
    <property type="term" value="F:endonuclease activity"/>
    <property type="evidence" value="ECO:0007669"/>
    <property type="project" value="UniProtKB-KW"/>
</dbReference>
<accession>A0A5N1BL33</accession>
<dbReference type="SUPFAM" id="SSF116734">
    <property type="entry name" value="DNA methylase specificity domain"/>
    <property type="match status" value="2"/>
</dbReference>
<dbReference type="Gene3D" id="1.10.287.1120">
    <property type="entry name" value="Bipartite methylase S protein"/>
    <property type="match status" value="1"/>
</dbReference>
<sequence>MTRKMKDSGIEWIGEIPENWSLTRIAGLYSLRNTKVNDVDYPPLSVTKKGILPQLETAAKSDDHNNRKLVKKGDFVINSRSDRKGSSGISPFEGSVSLINTVLAPLETMNPQYFDWLFSTPSFADEFYSRGNGIVDDLWTTNWKKMKDIVVPNPTLDMQSKIANYLNEKTNIINDIYAKVTNEVSLLKDYKNSIITEAVTKGLDKDAQMKDSGIEWIGEIPEHWRVVKLKHITDLISKGMGPNYVEDGEVPVVNQATFSKGYFDYDLNYCNNKIPNASMLQKNDVLLATTGGGVLGKSFLFEEDENYIASTDVCFIRCSNPYYAKFIYYILSINYDLLNGIYAKGSTNQIHLQMEMFKNMPIPIPKDTELMEIIDYLDSGTARIESSISLKEKQLSILDSYKKSLIYEYVTGKKEVPDA</sequence>
<dbReference type="AlphaFoldDB" id="A0A5N1BL33"/>
<evidence type="ECO:0000256" key="2">
    <source>
        <dbReference type="ARBA" id="ARBA00022747"/>
    </source>
</evidence>
<dbReference type="Proteomes" id="UP000326476">
    <property type="component" value="Unassembled WGS sequence"/>
</dbReference>
<dbReference type="GO" id="GO:0003677">
    <property type="term" value="F:DNA binding"/>
    <property type="evidence" value="ECO:0007669"/>
    <property type="project" value="UniProtKB-KW"/>
</dbReference>
<dbReference type="InterPro" id="IPR000055">
    <property type="entry name" value="Restrct_endonuc_typeI_TRD"/>
</dbReference>
<evidence type="ECO:0000313" key="6">
    <source>
        <dbReference type="EMBL" id="KAA9240376.1"/>
    </source>
</evidence>
<dbReference type="RefSeq" id="WP_111822163.1">
    <property type="nucleotide sequence ID" value="NZ_QMGY01000003.1"/>
</dbReference>
<feature type="domain" description="Type I restriction modification DNA specificity" evidence="5">
    <location>
        <begin position="221"/>
        <end position="386"/>
    </location>
</feature>
<dbReference type="EMBL" id="VYVN01000009">
    <property type="protein sequence ID" value="KAA9240376.1"/>
    <property type="molecule type" value="Genomic_DNA"/>
</dbReference>
<evidence type="ECO:0000256" key="4">
    <source>
        <dbReference type="ARBA" id="ARBA00038652"/>
    </source>
</evidence>
<name>A0A5N1BL33_9LACT</name>
<keyword evidence="6" id="KW-0540">Nuclease</keyword>
<comment type="subunit">
    <text evidence="4">The methyltransferase is composed of M and S polypeptides.</text>
</comment>
<keyword evidence="6" id="KW-0255">Endonuclease</keyword>
<comment type="similarity">
    <text evidence="1">Belongs to the type-I restriction system S methylase family.</text>
</comment>
<dbReference type="PANTHER" id="PTHR43140">
    <property type="entry name" value="TYPE-1 RESTRICTION ENZYME ECOKI SPECIFICITY PROTEIN"/>
    <property type="match status" value="1"/>
</dbReference>
<dbReference type="InterPro" id="IPR044946">
    <property type="entry name" value="Restrct_endonuc_typeI_TRD_sf"/>
</dbReference>
<keyword evidence="2" id="KW-0680">Restriction system</keyword>
<keyword evidence="7" id="KW-1185">Reference proteome</keyword>
<organism evidence="6 7">
    <name type="scientific">Aerococcus tenax</name>
    <dbReference type="NCBI Taxonomy" id="3078812"/>
    <lineage>
        <taxon>Bacteria</taxon>
        <taxon>Bacillati</taxon>
        <taxon>Bacillota</taxon>
        <taxon>Bacilli</taxon>
        <taxon>Lactobacillales</taxon>
        <taxon>Aerococcaceae</taxon>
        <taxon>Aerococcus</taxon>
    </lineage>
</organism>
<dbReference type="GO" id="GO:0009307">
    <property type="term" value="P:DNA restriction-modification system"/>
    <property type="evidence" value="ECO:0007669"/>
    <property type="project" value="UniProtKB-KW"/>
</dbReference>
<comment type="caution">
    <text evidence="6">The sequence shown here is derived from an EMBL/GenBank/DDBJ whole genome shotgun (WGS) entry which is preliminary data.</text>
</comment>
<reference evidence="7" key="1">
    <citation type="submission" date="2019-09" db="EMBL/GenBank/DDBJ databases">
        <title>Draft genome sequence assemblies of isolates from the urinary tract.</title>
        <authorList>
            <person name="Mores C.R."/>
            <person name="Putonti C."/>
            <person name="Wolfe A.J."/>
        </authorList>
    </citation>
    <scope>NUCLEOTIDE SEQUENCE [LARGE SCALE GENOMIC DNA]</scope>
    <source>
        <strain evidence="7">UMB8614</strain>
    </source>
</reference>
<protein>
    <submittedName>
        <fullName evidence="6">Restriction endonuclease subunit S</fullName>
    </submittedName>
</protein>
<evidence type="ECO:0000259" key="5">
    <source>
        <dbReference type="Pfam" id="PF01420"/>
    </source>
</evidence>
<gene>
    <name evidence="6" type="ORF">F6I34_04810</name>
</gene>
<dbReference type="InterPro" id="IPR051212">
    <property type="entry name" value="Type-I_RE_S_subunit"/>
</dbReference>
<evidence type="ECO:0000313" key="7">
    <source>
        <dbReference type="Proteomes" id="UP000326476"/>
    </source>
</evidence>
<dbReference type="Gene3D" id="3.90.220.20">
    <property type="entry name" value="DNA methylase specificity domains"/>
    <property type="match status" value="2"/>
</dbReference>
<dbReference type="PANTHER" id="PTHR43140:SF1">
    <property type="entry name" value="TYPE I RESTRICTION ENZYME ECOKI SPECIFICITY SUBUNIT"/>
    <property type="match status" value="1"/>
</dbReference>
<evidence type="ECO:0000256" key="1">
    <source>
        <dbReference type="ARBA" id="ARBA00010923"/>
    </source>
</evidence>
<keyword evidence="3" id="KW-0238">DNA-binding</keyword>
<evidence type="ECO:0000256" key="3">
    <source>
        <dbReference type="ARBA" id="ARBA00023125"/>
    </source>
</evidence>